<evidence type="ECO:0000256" key="1">
    <source>
        <dbReference type="SAM" id="MobiDB-lite"/>
    </source>
</evidence>
<dbReference type="InterPro" id="IPR009991">
    <property type="entry name" value="DCTN3"/>
</dbReference>
<dbReference type="Pfam" id="PF07426">
    <property type="entry name" value="Dynactin_p22"/>
    <property type="match status" value="1"/>
</dbReference>
<dbReference type="EMBL" id="JAACJM010000076">
    <property type="protein sequence ID" value="KAF5350192.1"/>
    <property type="molecule type" value="Genomic_DNA"/>
</dbReference>
<sequence>MSVNIGSVFLGDSKRTRLLSSTSNSTPPSSPPASASVSMAEVLSALPSPTSPRPPENAESISHSFPIEGSKAQTQTHEPPPVIDPEVSLELRLRWLEAIVWGVKGKNTAGEKQLAKAKLLELGQGDTVARAASNLQRRLDAIVERNDSLKRFMNDYDQHAQFLSPAFALGLVSDAPSYENMSPSEFDTYLQEMSEEIRSADRDMQEIEALDKKGVTGAGKLADHIELEPRLAKVIELHQENDERTAALQKRIAMIIEDHATYIDILSELFVAWDDTITDTEHKIMRLERDREERRRLGLE</sequence>
<keyword evidence="3" id="KW-1185">Reference proteome</keyword>
<dbReference type="OrthoDB" id="16729at2759"/>
<dbReference type="GO" id="GO:0061640">
    <property type="term" value="P:cytoskeleton-dependent cytokinesis"/>
    <property type="evidence" value="ECO:0007669"/>
    <property type="project" value="InterPro"/>
</dbReference>
<feature type="region of interest" description="Disordered" evidence="1">
    <location>
        <begin position="18"/>
        <end position="62"/>
    </location>
</feature>
<organism evidence="2 3">
    <name type="scientific">Tetrapyrgos nigripes</name>
    <dbReference type="NCBI Taxonomy" id="182062"/>
    <lineage>
        <taxon>Eukaryota</taxon>
        <taxon>Fungi</taxon>
        <taxon>Dikarya</taxon>
        <taxon>Basidiomycota</taxon>
        <taxon>Agaricomycotina</taxon>
        <taxon>Agaricomycetes</taxon>
        <taxon>Agaricomycetidae</taxon>
        <taxon>Agaricales</taxon>
        <taxon>Marasmiineae</taxon>
        <taxon>Marasmiaceae</taxon>
        <taxon>Tetrapyrgos</taxon>
    </lineage>
</organism>
<accession>A0A8H5CYA8</accession>
<comment type="caution">
    <text evidence="2">The sequence shown here is derived from an EMBL/GenBank/DDBJ whole genome shotgun (WGS) entry which is preliminary data.</text>
</comment>
<proteinExistence type="predicted"/>
<gene>
    <name evidence="2" type="ORF">D9758_007824</name>
</gene>
<evidence type="ECO:0000313" key="3">
    <source>
        <dbReference type="Proteomes" id="UP000559256"/>
    </source>
</evidence>
<reference evidence="2 3" key="1">
    <citation type="journal article" date="2020" name="ISME J.">
        <title>Uncovering the hidden diversity of litter-decomposition mechanisms in mushroom-forming fungi.</title>
        <authorList>
            <person name="Floudas D."/>
            <person name="Bentzer J."/>
            <person name="Ahren D."/>
            <person name="Johansson T."/>
            <person name="Persson P."/>
            <person name="Tunlid A."/>
        </authorList>
    </citation>
    <scope>NUCLEOTIDE SEQUENCE [LARGE SCALE GENOMIC DNA]</scope>
    <source>
        <strain evidence="2 3">CBS 291.85</strain>
    </source>
</reference>
<feature type="compositionally biased region" description="Low complexity" evidence="1">
    <location>
        <begin position="20"/>
        <end position="38"/>
    </location>
</feature>
<dbReference type="Proteomes" id="UP000559256">
    <property type="component" value="Unassembled WGS sequence"/>
</dbReference>
<name>A0A8H5CYA8_9AGAR</name>
<dbReference type="GO" id="GO:0005869">
    <property type="term" value="C:dynactin complex"/>
    <property type="evidence" value="ECO:0007669"/>
    <property type="project" value="InterPro"/>
</dbReference>
<evidence type="ECO:0000313" key="2">
    <source>
        <dbReference type="EMBL" id="KAF5350192.1"/>
    </source>
</evidence>
<dbReference type="AlphaFoldDB" id="A0A8H5CYA8"/>
<protein>
    <submittedName>
        <fullName evidence="2">Uncharacterized protein</fullName>
    </submittedName>
</protein>